<dbReference type="PANTHER" id="PTHR46580:SF2">
    <property type="entry name" value="MAM DOMAIN-CONTAINING PROTEIN"/>
    <property type="match status" value="1"/>
</dbReference>
<dbReference type="KEGG" id="nneo:PQG83_02375"/>
<dbReference type="RefSeq" id="WP_312746351.1">
    <property type="nucleotide sequence ID" value="NZ_CP116968.1"/>
</dbReference>
<feature type="signal peptide" evidence="2">
    <location>
        <begin position="1"/>
        <end position="27"/>
    </location>
</feature>
<proteinExistence type="predicted"/>
<keyword evidence="1 2" id="KW-0732">Signal</keyword>
<evidence type="ECO:0000313" key="4">
    <source>
        <dbReference type="Proteomes" id="UP001302494"/>
    </source>
</evidence>
<dbReference type="SUPFAM" id="SSF69318">
    <property type="entry name" value="Integrin alpha N-terminal domain"/>
    <property type="match status" value="1"/>
</dbReference>
<sequence length="551" mass="56140">MYTSRTFGWIMGSLAAAVLTMGTTSMAAAAGFTAYNDLAWGTGQLDTNITKMTSPSGGSGLPSTGLLKDFATGLDTGVTMTVTGGQFVAGANDLQGADPTVGDAFTIFEGKVNGKGVVTYIDDVNNSLVLTFSGLNPNKNYDLTFYAHRNNNGWDRASLVTLSGQDAFTNSSSIATDNPDTGTYPGGVLFTGPTSASTRLPADNDNGYVARFSGIDPGSDGTVLLTISFDGSVAEQYKGKYGSAVRLIESSGSAGSAGQDLNGDGKADLVFRNTNGNAAVWLLNGAAAPLSTVSLGGVGSDWEVAGVGDTDADGNADIIWRNTTSGAVAVWLMNGGTRISAGIPGTASTAWTIQGVGDLNGDGKADLVFRHTNGSAAVWLLNGTAAPSSTGSLGVVGSAYQISGVGDTNADGKADIIWRNITNGAVAVWLMNGVTRTSVGFPGTASTAWTIQGVGDLNGDGKADLVFRHTNGSAAVWLLNGTAAPSSTGSLGALSSFWQIRQVGDTDADGKADIIWRNTSSGAVAVWLMNGVTRTSVGFPGTASTTWEIQP</sequence>
<dbReference type="Pfam" id="PF13517">
    <property type="entry name" value="FG-GAP_3"/>
    <property type="match status" value="3"/>
</dbReference>
<dbReference type="InterPro" id="IPR028994">
    <property type="entry name" value="Integrin_alpha_N"/>
</dbReference>
<organism evidence="3 4">
    <name type="scientific">Candidatus Nitrospira neomarina</name>
    <dbReference type="NCBI Taxonomy" id="3020899"/>
    <lineage>
        <taxon>Bacteria</taxon>
        <taxon>Pseudomonadati</taxon>
        <taxon>Nitrospirota</taxon>
        <taxon>Nitrospiria</taxon>
        <taxon>Nitrospirales</taxon>
        <taxon>Nitrospiraceae</taxon>
        <taxon>Nitrospira</taxon>
    </lineage>
</organism>
<dbReference type="AlphaFoldDB" id="A0AA96K108"/>
<protein>
    <submittedName>
        <fullName evidence="3">VCBS repeat-containing protein</fullName>
    </submittedName>
</protein>
<dbReference type="Proteomes" id="UP001302494">
    <property type="component" value="Chromosome"/>
</dbReference>
<name>A0AA96K108_9BACT</name>
<reference evidence="3 4" key="1">
    <citation type="submission" date="2023-01" db="EMBL/GenBank/DDBJ databases">
        <title>Cultivation and genomic characterization of new, ubiquitous marine nitrite-oxidizing bacteria from the Nitrospirales.</title>
        <authorList>
            <person name="Mueller A.J."/>
            <person name="Daebeler A."/>
            <person name="Herbold C.W."/>
            <person name="Kirkegaard R.H."/>
            <person name="Daims H."/>
        </authorList>
    </citation>
    <scope>NUCLEOTIDE SEQUENCE [LARGE SCALE GENOMIC DNA]</scope>
    <source>
        <strain evidence="3 4">DK</strain>
    </source>
</reference>
<evidence type="ECO:0000313" key="3">
    <source>
        <dbReference type="EMBL" id="WNM62611.1"/>
    </source>
</evidence>
<evidence type="ECO:0000256" key="1">
    <source>
        <dbReference type="ARBA" id="ARBA00022729"/>
    </source>
</evidence>
<dbReference type="EMBL" id="CP116968">
    <property type="protein sequence ID" value="WNM62611.1"/>
    <property type="molecule type" value="Genomic_DNA"/>
</dbReference>
<keyword evidence="4" id="KW-1185">Reference proteome</keyword>
<dbReference type="InterPro" id="IPR013517">
    <property type="entry name" value="FG-GAP"/>
</dbReference>
<gene>
    <name evidence="3" type="ORF">PQG83_02375</name>
</gene>
<feature type="chain" id="PRO_5041671980" evidence="2">
    <location>
        <begin position="28"/>
        <end position="551"/>
    </location>
</feature>
<evidence type="ECO:0000256" key="2">
    <source>
        <dbReference type="SAM" id="SignalP"/>
    </source>
</evidence>
<accession>A0AA96K108</accession>
<dbReference type="PANTHER" id="PTHR46580">
    <property type="entry name" value="SENSOR KINASE-RELATED"/>
    <property type="match status" value="1"/>
</dbReference>
<dbReference type="Gene3D" id="2.130.10.130">
    <property type="entry name" value="Integrin alpha, N-terminal"/>
    <property type="match status" value="2"/>
</dbReference>